<feature type="transmembrane region" description="Helical" evidence="2">
    <location>
        <begin position="286"/>
        <end position="303"/>
    </location>
</feature>
<feature type="transmembrane region" description="Helical" evidence="2">
    <location>
        <begin position="383"/>
        <end position="408"/>
    </location>
</feature>
<reference evidence="3 4" key="1">
    <citation type="submission" date="2018-03" db="EMBL/GenBank/DDBJ databases">
        <title>Genomic Encyclopedia of Archaeal and Bacterial Type Strains, Phase II (KMG-II): from individual species to whole genera.</title>
        <authorList>
            <person name="Goeker M."/>
        </authorList>
    </citation>
    <scope>NUCLEOTIDE SEQUENCE [LARGE SCALE GENOMIC DNA]</scope>
    <source>
        <strain evidence="3 4">DSM 43146</strain>
    </source>
</reference>
<protein>
    <submittedName>
        <fullName evidence="3">Uncharacterized protein</fullName>
    </submittedName>
</protein>
<accession>A0A2T0JGT5</accession>
<name>A0A2T0JGT5_9ACTN</name>
<organism evidence="3 4">
    <name type="scientific">Actinoplanes italicus</name>
    <dbReference type="NCBI Taxonomy" id="113567"/>
    <lineage>
        <taxon>Bacteria</taxon>
        <taxon>Bacillati</taxon>
        <taxon>Actinomycetota</taxon>
        <taxon>Actinomycetes</taxon>
        <taxon>Micromonosporales</taxon>
        <taxon>Micromonosporaceae</taxon>
        <taxon>Actinoplanes</taxon>
    </lineage>
</organism>
<feature type="transmembrane region" description="Helical" evidence="2">
    <location>
        <begin position="315"/>
        <end position="335"/>
    </location>
</feature>
<feature type="transmembrane region" description="Helical" evidence="2">
    <location>
        <begin position="420"/>
        <end position="437"/>
    </location>
</feature>
<dbReference type="Proteomes" id="UP000239415">
    <property type="component" value="Unassembled WGS sequence"/>
</dbReference>
<gene>
    <name evidence="3" type="ORF">CLV67_14321</name>
</gene>
<feature type="compositionally biased region" description="Basic and acidic residues" evidence="1">
    <location>
        <begin position="1"/>
        <end position="12"/>
    </location>
</feature>
<feature type="transmembrane region" description="Helical" evidence="2">
    <location>
        <begin position="193"/>
        <end position="215"/>
    </location>
</feature>
<evidence type="ECO:0000313" key="3">
    <source>
        <dbReference type="EMBL" id="PRX06642.1"/>
    </source>
</evidence>
<feature type="transmembrane region" description="Helical" evidence="2">
    <location>
        <begin position="240"/>
        <end position="257"/>
    </location>
</feature>
<keyword evidence="2" id="KW-1133">Transmembrane helix</keyword>
<keyword evidence="2" id="KW-0472">Membrane</keyword>
<evidence type="ECO:0000256" key="1">
    <source>
        <dbReference type="SAM" id="MobiDB-lite"/>
    </source>
</evidence>
<proteinExistence type="predicted"/>
<feature type="transmembrane region" description="Helical" evidence="2">
    <location>
        <begin position="103"/>
        <end position="124"/>
    </location>
</feature>
<dbReference type="OrthoDB" id="3277249at2"/>
<keyword evidence="2" id="KW-0812">Transmembrane</keyword>
<sequence length="579" mass="61954">MVHALEPVDSRRPVTTPRPEQDPETPARAQAPSGPDMLLWLHRGLTLAAVMGLIVNTRGFWNAHVLSRPWLALVITVAYLVMLVAAVAALSAPRHRELGRVDIGVLITAIVIKIVAAWNGIAGLKKLTVDEGMLMDAAARGLAKGRNPYTSEWPKIDPGLPTQLMDGRTVFDFGYPPLGVEIGAVVQRIFPSLVGIVLVAWLAMLATVLIVFFAAPKPLRPIATLGVLGLGTFTAYADNAYPSVIALPFLCLALWGWSRIGREGKLGWFGLVRAAALGAACSIHQLGWFLALFLVVGLVVLRLPELGLGRTFNLMLRYGGTALSVFFVSSLPFLIKSPHAWLTGVFEPLLQHAVPHGQGLVGITHYVIGGSGALDLYGWATQLLLLALLVAFAFHLRTIGPAIAVLPWMIFMVSTRSQDGYWLLTMPLWLVALVTTTRADFAEAYRIPLPKADKARAAVTAALFLPAAACFVIAAATPQPLDFKVGTPIAAGQSIESLTVEVTNSSGDPVTPFFSVATGPTISEFWKVSAGPKTLAAGETATYTLLPDAKTFKIPPVEPAILRAVSDSPQTLSSIRLTD</sequence>
<dbReference type="AlphaFoldDB" id="A0A2T0JGT5"/>
<evidence type="ECO:0000313" key="4">
    <source>
        <dbReference type="Proteomes" id="UP000239415"/>
    </source>
</evidence>
<dbReference type="EMBL" id="PVMZ01000043">
    <property type="protein sequence ID" value="PRX06642.1"/>
    <property type="molecule type" value="Genomic_DNA"/>
</dbReference>
<feature type="transmembrane region" description="Helical" evidence="2">
    <location>
        <begin position="70"/>
        <end position="91"/>
    </location>
</feature>
<feature type="transmembrane region" description="Helical" evidence="2">
    <location>
        <begin position="40"/>
        <end position="58"/>
    </location>
</feature>
<evidence type="ECO:0000256" key="2">
    <source>
        <dbReference type="SAM" id="Phobius"/>
    </source>
</evidence>
<feature type="region of interest" description="Disordered" evidence="1">
    <location>
        <begin position="1"/>
        <end position="33"/>
    </location>
</feature>
<dbReference type="RefSeq" id="WP_146169642.1">
    <property type="nucleotide sequence ID" value="NZ_BOMO01000185.1"/>
</dbReference>
<feature type="transmembrane region" description="Helical" evidence="2">
    <location>
        <begin position="457"/>
        <end position="476"/>
    </location>
</feature>
<comment type="caution">
    <text evidence="3">The sequence shown here is derived from an EMBL/GenBank/DDBJ whole genome shotgun (WGS) entry which is preliminary data.</text>
</comment>
<keyword evidence="4" id="KW-1185">Reference proteome</keyword>